<dbReference type="Pfam" id="PF01979">
    <property type="entry name" value="Amidohydro_1"/>
    <property type="match status" value="1"/>
</dbReference>
<keyword evidence="3" id="KW-1185">Reference proteome</keyword>
<dbReference type="Gene3D" id="2.30.40.10">
    <property type="entry name" value="Urease, subunit C, domain 1"/>
    <property type="match status" value="1"/>
</dbReference>
<dbReference type="AlphaFoldDB" id="A0A8J2YQ37"/>
<dbReference type="SUPFAM" id="SSF51556">
    <property type="entry name" value="Metallo-dependent hydrolases"/>
    <property type="match status" value="1"/>
</dbReference>
<sequence length="413" mass="44087">MSEPQITLLRNAQILDTVAGEILADRTVLVRDGRIAEIDYANGPAPAAARVIDLRGLTLMPGLADAHVHLTAATPDFAALTRWSPTYVAARAGEILEGMLMRGFTTVRDAGGADFGLADAVAEGYLTGPRILFCGHALSQTGGHGDMRSRGEHSFEGCFCCAGLGVVCDGVAEVRRACRHEIRKGATQIKIMASGGVSSPTDRITSTQFSIEEIKAAVEEAEGASIYVMAHAYTARAINRALDCGVRSIEHGNLLDETSIAKFLEHDAFLVPTLATYHALAEEGVKVGLPADMHAKIFDVLDAGSRALELAHRSGVKLVYGSDLLGAMHRRQLTEFALRGEIQQPIDVIRAATTNAAELFRLEGEIGVVAPGARADLLAVDGNPLDDLGVLQDPERRLKLIMKDGTIYKQALD</sequence>
<proteinExistence type="predicted"/>
<dbReference type="PANTHER" id="PTHR43135:SF3">
    <property type="entry name" value="ALPHA-D-RIBOSE 1-METHYLPHOSPHONATE 5-TRIPHOSPHATE DIPHOSPHATASE"/>
    <property type="match status" value="1"/>
</dbReference>
<gene>
    <name evidence="2" type="ORF">GCM10011611_08830</name>
</gene>
<name>A0A8J2YQ37_9PROT</name>
<dbReference type="EMBL" id="BMJQ01000002">
    <property type="protein sequence ID" value="GGF05551.1"/>
    <property type="molecule type" value="Genomic_DNA"/>
</dbReference>
<protein>
    <submittedName>
        <fullName evidence="2">Amidohydrolase</fullName>
    </submittedName>
</protein>
<reference evidence="2" key="2">
    <citation type="submission" date="2020-09" db="EMBL/GenBank/DDBJ databases">
        <authorList>
            <person name="Sun Q."/>
            <person name="Zhou Y."/>
        </authorList>
    </citation>
    <scope>NUCLEOTIDE SEQUENCE</scope>
    <source>
        <strain evidence="2">CGMCC 1.15725</strain>
    </source>
</reference>
<dbReference type="InterPro" id="IPR011059">
    <property type="entry name" value="Metal-dep_hydrolase_composite"/>
</dbReference>
<feature type="domain" description="Amidohydrolase-related" evidence="1">
    <location>
        <begin position="58"/>
        <end position="405"/>
    </location>
</feature>
<dbReference type="RefSeq" id="WP_229743479.1">
    <property type="nucleotide sequence ID" value="NZ_BMJQ01000002.1"/>
</dbReference>
<dbReference type="PANTHER" id="PTHR43135">
    <property type="entry name" value="ALPHA-D-RIBOSE 1-METHYLPHOSPHONATE 5-TRIPHOSPHATE DIPHOSPHATASE"/>
    <property type="match status" value="1"/>
</dbReference>
<dbReference type="Gene3D" id="3.20.20.140">
    <property type="entry name" value="Metal-dependent hydrolases"/>
    <property type="match status" value="1"/>
</dbReference>
<dbReference type="InterPro" id="IPR006680">
    <property type="entry name" value="Amidohydro-rel"/>
</dbReference>
<dbReference type="InterPro" id="IPR051781">
    <property type="entry name" value="Metallo-dep_Hydrolase"/>
</dbReference>
<evidence type="ECO:0000259" key="1">
    <source>
        <dbReference type="Pfam" id="PF01979"/>
    </source>
</evidence>
<organism evidence="2 3">
    <name type="scientific">Aliidongia dinghuensis</name>
    <dbReference type="NCBI Taxonomy" id="1867774"/>
    <lineage>
        <taxon>Bacteria</taxon>
        <taxon>Pseudomonadati</taxon>
        <taxon>Pseudomonadota</taxon>
        <taxon>Alphaproteobacteria</taxon>
        <taxon>Rhodospirillales</taxon>
        <taxon>Dongiaceae</taxon>
        <taxon>Aliidongia</taxon>
    </lineage>
</organism>
<accession>A0A8J2YQ37</accession>
<dbReference type="GO" id="GO:0016810">
    <property type="term" value="F:hydrolase activity, acting on carbon-nitrogen (but not peptide) bonds"/>
    <property type="evidence" value="ECO:0007669"/>
    <property type="project" value="InterPro"/>
</dbReference>
<reference evidence="2" key="1">
    <citation type="journal article" date="2014" name="Int. J. Syst. Evol. Microbiol.">
        <title>Complete genome sequence of Corynebacterium casei LMG S-19264T (=DSM 44701T), isolated from a smear-ripened cheese.</title>
        <authorList>
            <consortium name="US DOE Joint Genome Institute (JGI-PGF)"/>
            <person name="Walter F."/>
            <person name="Albersmeier A."/>
            <person name="Kalinowski J."/>
            <person name="Ruckert C."/>
        </authorList>
    </citation>
    <scope>NUCLEOTIDE SEQUENCE</scope>
    <source>
        <strain evidence="2">CGMCC 1.15725</strain>
    </source>
</reference>
<evidence type="ECO:0000313" key="2">
    <source>
        <dbReference type="EMBL" id="GGF05551.1"/>
    </source>
</evidence>
<dbReference type="InterPro" id="IPR032466">
    <property type="entry name" value="Metal_Hydrolase"/>
</dbReference>
<dbReference type="Proteomes" id="UP000646365">
    <property type="component" value="Unassembled WGS sequence"/>
</dbReference>
<dbReference type="CDD" id="cd01299">
    <property type="entry name" value="Met_dep_hydrolase_A"/>
    <property type="match status" value="1"/>
</dbReference>
<comment type="caution">
    <text evidence="2">The sequence shown here is derived from an EMBL/GenBank/DDBJ whole genome shotgun (WGS) entry which is preliminary data.</text>
</comment>
<evidence type="ECO:0000313" key="3">
    <source>
        <dbReference type="Proteomes" id="UP000646365"/>
    </source>
</evidence>
<dbReference type="InterPro" id="IPR057744">
    <property type="entry name" value="OTAase-like"/>
</dbReference>
<dbReference type="SUPFAM" id="SSF51338">
    <property type="entry name" value="Composite domain of metallo-dependent hydrolases"/>
    <property type="match status" value="2"/>
</dbReference>